<accession>A0A3S8RL23</accession>
<organism evidence="1 2">
    <name type="scientific">Erysipelothrix piscisicarius</name>
    <dbReference type="NCBI Taxonomy" id="2485784"/>
    <lineage>
        <taxon>Bacteria</taxon>
        <taxon>Bacillati</taxon>
        <taxon>Bacillota</taxon>
        <taxon>Erysipelotrichia</taxon>
        <taxon>Erysipelotrichales</taxon>
        <taxon>Erysipelotrichaceae</taxon>
        <taxon>Erysipelothrix</taxon>
    </lineage>
</organism>
<dbReference type="AlphaFoldDB" id="A0A3S8RL23"/>
<keyword evidence="2" id="KW-1185">Reference proteome</keyword>
<protein>
    <submittedName>
        <fullName evidence="1">Uncharacterized protein</fullName>
    </submittedName>
</protein>
<evidence type="ECO:0000313" key="2">
    <source>
        <dbReference type="Proteomes" id="UP000278804"/>
    </source>
</evidence>
<proteinExistence type="predicted"/>
<sequence length="157" mass="18629">MLQERINRVINNHQMSCEHRSHYLYILKGFNVVLDRFTVPVENLDINRIEEQKNFYIKYEEAMTLGDGIIKRLKDNNYDIWIVEFNLFEGAYLAKRVLSDYLEATPLDDFYLVQYPDLSWVETHKTIAIFNTDNPLKGISDMPLDNDARLDLFKSMK</sequence>
<reference evidence="1 2" key="1">
    <citation type="journal article" date="2020" name="Int. J. Syst. Evol. Microbiol.">
        <title>Description of Erysipelothrix piscisicarius sp. nov., an emergent fish pathogen, and assessment of virulence using a tiger barb (Puntigrus tetrazona) infection model.</title>
        <authorList>
            <person name="Pomaranski E.K."/>
            <person name="Griffin M.J."/>
            <person name="Camus A.C."/>
            <person name="Armwood A.R."/>
            <person name="Shelley J."/>
            <person name="Waldbieser G.C."/>
            <person name="LaFrentz B.R."/>
            <person name="Garcia J.C."/>
            <person name="Yanong R."/>
            <person name="Soto E."/>
        </authorList>
    </citation>
    <scope>NUCLEOTIDE SEQUENCE [LARGE SCALE GENOMIC DNA]</scope>
    <source>
        <strain evidence="1 2">15TAL0474</strain>
    </source>
</reference>
<dbReference type="Proteomes" id="UP000278804">
    <property type="component" value="Chromosome"/>
</dbReference>
<gene>
    <name evidence="1" type="ORF">EEI45_01440</name>
</gene>
<evidence type="ECO:0000313" key="1">
    <source>
        <dbReference type="EMBL" id="AZK43631.1"/>
    </source>
</evidence>
<dbReference type="KEGG" id="eri:EEI45_01440"/>
<dbReference type="EMBL" id="CP034234">
    <property type="protein sequence ID" value="AZK43631.1"/>
    <property type="molecule type" value="Genomic_DNA"/>
</dbReference>
<name>A0A3S8RL23_9FIRM</name>
<dbReference type="RefSeq" id="WP_125163849.1">
    <property type="nucleotide sequence ID" value="NZ_CP034234.1"/>
</dbReference>